<feature type="domain" description="AAA+ ATPase" evidence="14">
    <location>
        <begin position="202"/>
        <end position="340"/>
    </location>
</feature>
<keyword evidence="4" id="KW-0813">Transport</keyword>
<dbReference type="SUPFAM" id="SSF52540">
    <property type="entry name" value="P-loop containing nucleoside triphosphate hydrolases"/>
    <property type="match status" value="2"/>
</dbReference>
<feature type="domain" description="SRP54-type proteins GTP-binding" evidence="15">
    <location>
        <begin position="203"/>
        <end position="399"/>
    </location>
</feature>
<protein>
    <recommendedName>
        <fullName evidence="3">Flagellar biosynthesis protein FlhF</fullName>
    </recommendedName>
    <alternativeName>
        <fullName evidence="13">Flagella-associated GTP-binding protein</fullName>
    </alternativeName>
</protein>
<dbReference type="FunFam" id="3.40.50.300:FF:000695">
    <property type="entry name" value="Flagellar biosynthesis regulator FlhF"/>
    <property type="match status" value="1"/>
</dbReference>
<dbReference type="GO" id="GO:0005047">
    <property type="term" value="F:signal recognition particle binding"/>
    <property type="evidence" value="ECO:0007669"/>
    <property type="project" value="TreeGrafter"/>
</dbReference>
<dbReference type="Proteomes" id="UP000823638">
    <property type="component" value="Unassembled WGS sequence"/>
</dbReference>
<dbReference type="GO" id="GO:0006614">
    <property type="term" value="P:SRP-dependent cotranslational protein targeting to membrane"/>
    <property type="evidence" value="ECO:0007669"/>
    <property type="project" value="InterPro"/>
</dbReference>
<reference evidence="16" key="2">
    <citation type="journal article" date="2021" name="PeerJ">
        <title>Extensive microbial diversity within the chicken gut microbiome revealed by metagenomics and culture.</title>
        <authorList>
            <person name="Gilroy R."/>
            <person name="Ravi A."/>
            <person name="Getino M."/>
            <person name="Pursley I."/>
            <person name="Horton D.L."/>
            <person name="Alikhan N.F."/>
            <person name="Baker D."/>
            <person name="Gharbi K."/>
            <person name="Hall N."/>
            <person name="Watson M."/>
            <person name="Adriaenssens E.M."/>
            <person name="Foster-Nyarko E."/>
            <person name="Jarju S."/>
            <person name="Secka A."/>
            <person name="Antonio M."/>
            <person name="Oren A."/>
            <person name="Chaudhuri R.R."/>
            <person name="La Ragione R."/>
            <person name="Hildebrand F."/>
            <person name="Pallen M.J."/>
        </authorList>
    </citation>
    <scope>NUCLEOTIDE SEQUENCE</scope>
    <source>
        <strain evidence="16">10532</strain>
    </source>
</reference>
<reference evidence="16" key="1">
    <citation type="submission" date="2020-10" db="EMBL/GenBank/DDBJ databases">
        <authorList>
            <person name="Gilroy R."/>
        </authorList>
    </citation>
    <scope>NUCLEOTIDE SEQUENCE</scope>
    <source>
        <strain evidence="16">10532</strain>
    </source>
</reference>
<dbReference type="InterPro" id="IPR027417">
    <property type="entry name" value="P-loop_NTPase"/>
</dbReference>
<organism evidence="16 17">
    <name type="scientific">Candidatus Gallitreponema excrementavium</name>
    <dbReference type="NCBI Taxonomy" id="2840840"/>
    <lineage>
        <taxon>Bacteria</taxon>
        <taxon>Pseudomonadati</taxon>
        <taxon>Spirochaetota</taxon>
        <taxon>Spirochaetia</taxon>
        <taxon>Spirochaetales</taxon>
        <taxon>Candidatus Gallitreponema</taxon>
    </lineage>
</organism>
<evidence type="ECO:0000256" key="9">
    <source>
        <dbReference type="ARBA" id="ARBA00023134"/>
    </source>
</evidence>
<comment type="subcellular location">
    <subcellularLocation>
        <location evidence="1">Cell membrane</location>
        <topology evidence="1">Peripheral membrane protein</topology>
        <orientation evidence="1">Cytoplasmic side</orientation>
    </subcellularLocation>
</comment>
<keyword evidence="6" id="KW-0547">Nucleotide-binding</keyword>
<accession>A0A9D9HPQ4</accession>
<evidence type="ECO:0000256" key="12">
    <source>
        <dbReference type="ARBA" id="ARBA00025337"/>
    </source>
</evidence>
<evidence type="ECO:0000256" key="13">
    <source>
        <dbReference type="ARBA" id="ARBA00030866"/>
    </source>
</evidence>
<comment type="caution">
    <text evidence="16">The sequence shown here is derived from an EMBL/GenBank/DDBJ whole genome shotgun (WGS) entry which is preliminary data.</text>
</comment>
<keyword evidence="16" id="KW-0966">Cell projection</keyword>
<evidence type="ECO:0000256" key="1">
    <source>
        <dbReference type="ARBA" id="ARBA00004413"/>
    </source>
</evidence>
<dbReference type="InterPro" id="IPR000897">
    <property type="entry name" value="SRP54_GTPase_dom"/>
</dbReference>
<evidence type="ECO:0000256" key="2">
    <source>
        <dbReference type="ARBA" id="ARBA00008531"/>
    </source>
</evidence>
<evidence type="ECO:0000256" key="10">
    <source>
        <dbReference type="ARBA" id="ARBA00023136"/>
    </source>
</evidence>
<proteinExistence type="inferred from homology"/>
<keyword evidence="16" id="KW-0969">Cilium</keyword>
<keyword evidence="16" id="KW-0282">Flagellum</keyword>
<evidence type="ECO:0000256" key="4">
    <source>
        <dbReference type="ARBA" id="ARBA00022448"/>
    </source>
</evidence>
<evidence type="ECO:0000259" key="15">
    <source>
        <dbReference type="SMART" id="SM00962"/>
    </source>
</evidence>
<evidence type="ECO:0000256" key="3">
    <source>
        <dbReference type="ARBA" id="ARBA00014919"/>
    </source>
</evidence>
<dbReference type="Pfam" id="PF00448">
    <property type="entry name" value="SRP54"/>
    <property type="match status" value="1"/>
</dbReference>
<dbReference type="GO" id="GO:0005525">
    <property type="term" value="F:GTP binding"/>
    <property type="evidence" value="ECO:0007669"/>
    <property type="project" value="UniProtKB-KW"/>
</dbReference>
<dbReference type="CDD" id="cd17873">
    <property type="entry name" value="FlhF"/>
    <property type="match status" value="1"/>
</dbReference>
<sequence>MDYKTVRSESIEKCYEIIERVYKLSRGEYEILSIEEKKKYSFLKLASYPEYEIKFIENGRGRRNLQGNVQPYGKSRYSGQVLSDSAYDKNKFEEERNKILRASPAKVDPAMVKIMSKLENIDSYIKNQKDVPQKNFEHENLSKLEKLLVKNDFTYGFINEIMEKTRQELSIEQIDDFEILKECVIKWIGERIPIYKEENNSRPRIMILIGPTGVGKTTTIAKFAAVFLNFAERRPVKLKIITIDKYKIGAKNQMDKYGEIMCVDVIFASTRDDLQNAIKNSLDDTDIILIDTIGSGPKEYKRIIEMRSILDCCGAYNDIHLTMSATTKASDIQECIKQYETFGYHSIIFTKMDETRHVGNIISLLWESGKPLSYLTTGQTVPNDIERASVAGILSRLEGFGFTEEKLLEFFPENEKVKFNWR</sequence>
<dbReference type="GO" id="GO:0015031">
    <property type="term" value="P:protein transport"/>
    <property type="evidence" value="ECO:0007669"/>
    <property type="project" value="UniProtKB-KW"/>
</dbReference>
<evidence type="ECO:0000256" key="8">
    <source>
        <dbReference type="ARBA" id="ARBA00022927"/>
    </source>
</evidence>
<dbReference type="PANTHER" id="PTHR43134">
    <property type="entry name" value="SIGNAL RECOGNITION PARTICLE RECEPTOR SUBUNIT ALPHA"/>
    <property type="match status" value="1"/>
</dbReference>
<keyword evidence="5" id="KW-1003">Cell membrane</keyword>
<comment type="similarity">
    <text evidence="2">Belongs to the GTP-binding SRP family.</text>
</comment>
<dbReference type="GO" id="GO:0044781">
    <property type="term" value="P:bacterial-type flagellum organization"/>
    <property type="evidence" value="ECO:0007669"/>
    <property type="project" value="UniProtKB-KW"/>
</dbReference>
<comment type="function">
    <text evidence="12">Necessary for flagellar biosynthesis. May be involved in translocation of the flagellum.</text>
</comment>
<dbReference type="InterPro" id="IPR003593">
    <property type="entry name" value="AAA+_ATPase"/>
</dbReference>
<dbReference type="GO" id="GO:0005886">
    <property type="term" value="C:plasma membrane"/>
    <property type="evidence" value="ECO:0007669"/>
    <property type="project" value="UniProtKB-SubCell"/>
</dbReference>
<gene>
    <name evidence="16" type="ORF">IAA81_05630</name>
</gene>
<evidence type="ECO:0000313" key="16">
    <source>
        <dbReference type="EMBL" id="MBO8457692.1"/>
    </source>
</evidence>
<keyword evidence="9" id="KW-0342">GTP-binding</keyword>
<evidence type="ECO:0000256" key="5">
    <source>
        <dbReference type="ARBA" id="ARBA00022475"/>
    </source>
</evidence>
<dbReference type="InterPro" id="IPR047040">
    <property type="entry name" value="FlhF__GTPase_dom"/>
</dbReference>
<dbReference type="AlphaFoldDB" id="A0A9D9HPQ4"/>
<dbReference type="SMART" id="SM00382">
    <property type="entry name" value="AAA"/>
    <property type="match status" value="1"/>
</dbReference>
<keyword evidence="7" id="KW-1005">Bacterial flagellum biogenesis</keyword>
<evidence type="ECO:0000256" key="7">
    <source>
        <dbReference type="ARBA" id="ARBA00022795"/>
    </source>
</evidence>
<dbReference type="Gene3D" id="1.20.120.1380">
    <property type="entry name" value="Flagellar FlhF biosynthesis protein, N domain"/>
    <property type="match status" value="1"/>
</dbReference>
<dbReference type="Gene3D" id="3.40.50.300">
    <property type="entry name" value="P-loop containing nucleotide triphosphate hydrolases"/>
    <property type="match status" value="1"/>
</dbReference>
<dbReference type="GO" id="GO:0003924">
    <property type="term" value="F:GTPase activity"/>
    <property type="evidence" value="ECO:0007669"/>
    <property type="project" value="InterPro"/>
</dbReference>
<name>A0A9D9HPQ4_9SPIR</name>
<keyword evidence="10" id="KW-0472">Membrane</keyword>
<keyword evidence="8" id="KW-0653">Protein transport</keyword>
<dbReference type="PANTHER" id="PTHR43134:SF3">
    <property type="entry name" value="FLAGELLAR BIOSYNTHESIS PROTEIN FLHF"/>
    <property type="match status" value="1"/>
</dbReference>
<dbReference type="SMART" id="SM00962">
    <property type="entry name" value="SRP54"/>
    <property type="match status" value="1"/>
</dbReference>
<keyword evidence="11" id="KW-1006">Bacterial flagellum protein export</keyword>
<evidence type="ECO:0000256" key="11">
    <source>
        <dbReference type="ARBA" id="ARBA00023225"/>
    </source>
</evidence>
<dbReference type="EMBL" id="JADIMM010000073">
    <property type="protein sequence ID" value="MBO8457692.1"/>
    <property type="molecule type" value="Genomic_DNA"/>
</dbReference>
<evidence type="ECO:0000313" key="17">
    <source>
        <dbReference type="Proteomes" id="UP000823638"/>
    </source>
</evidence>
<evidence type="ECO:0000256" key="6">
    <source>
        <dbReference type="ARBA" id="ARBA00022741"/>
    </source>
</evidence>
<evidence type="ECO:0000259" key="14">
    <source>
        <dbReference type="SMART" id="SM00382"/>
    </source>
</evidence>